<dbReference type="InterPro" id="IPR003442">
    <property type="entry name" value="T6A_TsaE"/>
</dbReference>
<protein>
    <recommendedName>
        <fullName evidence="3">tRNA threonylcarbamoyladenosine biosynthesis protein TsaE</fullName>
    </recommendedName>
    <alternativeName>
        <fullName evidence="11">t(6)A37 threonylcarbamoyladenosine biosynthesis protein TsaE</fullName>
    </alternativeName>
</protein>
<gene>
    <name evidence="13" type="primary">tsaE</name>
    <name evidence="13" type="ORF">GCM10010326_27370</name>
</gene>
<comment type="similarity">
    <text evidence="2">Belongs to the TsaE family.</text>
</comment>
<organism evidence="13 14">
    <name type="scientific">Streptomyces xanthochromogenes</name>
    <dbReference type="NCBI Taxonomy" id="67384"/>
    <lineage>
        <taxon>Bacteria</taxon>
        <taxon>Bacillati</taxon>
        <taxon>Actinomycetota</taxon>
        <taxon>Actinomycetes</taxon>
        <taxon>Kitasatosporales</taxon>
        <taxon>Streptomycetaceae</taxon>
        <taxon>Streptomyces</taxon>
    </lineage>
</organism>
<evidence type="ECO:0000313" key="14">
    <source>
        <dbReference type="Proteomes" id="UP000600946"/>
    </source>
</evidence>
<keyword evidence="8" id="KW-0067">ATP-binding</keyword>
<dbReference type="Proteomes" id="UP000600946">
    <property type="component" value="Unassembled WGS sequence"/>
</dbReference>
<dbReference type="GeneID" id="96290710"/>
<name>A0ABQ3A3L3_9ACTN</name>
<comment type="subcellular location">
    <subcellularLocation>
        <location evidence="1">Cytoplasm</location>
    </subcellularLocation>
</comment>
<evidence type="ECO:0000256" key="2">
    <source>
        <dbReference type="ARBA" id="ARBA00007599"/>
    </source>
</evidence>
<evidence type="ECO:0000256" key="10">
    <source>
        <dbReference type="ARBA" id="ARBA00024908"/>
    </source>
</evidence>
<comment type="caution">
    <text evidence="13">The sequence shown here is derived from an EMBL/GenBank/DDBJ whole genome shotgun (WGS) entry which is preliminary data.</text>
</comment>
<keyword evidence="7" id="KW-0547">Nucleotide-binding</keyword>
<evidence type="ECO:0000256" key="9">
    <source>
        <dbReference type="ARBA" id="ARBA00022842"/>
    </source>
</evidence>
<keyword evidence="14" id="KW-1185">Reference proteome</keyword>
<dbReference type="Pfam" id="PF02367">
    <property type="entry name" value="TsaE"/>
    <property type="match status" value="1"/>
</dbReference>
<evidence type="ECO:0000256" key="7">
    <source>
        <dbReference type="ARBA" id="ARBA00022741"/>
    </source>
</evidence>
<keyword evidence="5" id="KW-0819">tRNA processing</keyword>
<dbReference type="EMBL" id="BMUU01000004">
    <property type="protein sequence ID" value="GGY32037.1"/>
    <property type="molecule type" value="Genomic_DNA"/>
</dbReference>
<sequence>MEAPHTSPAADAGTSLTLNSPSEMQELGRRIAKLLRPGDLVMLTGELGAGKTTLTRGLGEGLGVRGAVTSPTFVIARVHPSLTGGPALVHVDAYRLGGGLDEMEDLDLDVSLPESVVVVEWGEGKVEDLSEDRLQVLIDRVVGETDDDRRTVTITGIGSRWSGAGVEAL</sequence>
<dbReference type="NCBIfam" id="TIGR00150">
    <property type="entry name" value="T6A_YjeE"/>
    <property type="match status" value="1"/>
</dbReference>
<dbReference type="PANTHER" id="PTHR33540">
    <property type="entry name" value="TRNA THREONYLCARBAMOYLADENOSINE BIOSYNTHESIS PROTEIN TSAE"/>
    <property type="match status" value="1"/>
</dbReference>
<reference evidence="14" key="1">
    <citation type="journal article" date="2019" name="Int. J. Syst. Evol. Microbiol.">
        <title>The Global Catalogue of Microorganisms (GCM) 10K type strain sequencing project: providing services to taxonomists for standard genome sequencing and annotation.</title>
        <authorList>
            <consortium name="The Broad Institute Genomics Platform"/>
            <consortium name="The Broad Institute Genome Sequencing Center for Infectious Disease"/>
            <person name="Wu L."/>
            <person name="Ma J."/>
        </authorList>
    </citation>
    <scope>NUCLEOTIDE SEQUENCE [LARGE SCALE GENOMIC DNA]</scope>
    <source>
        <strain evidence="14">JCM 4594</strain>
    </source>
</reference>
<evidence type="ECO:0000313" key="13">
    <source>
        <dbReference type="EMBL" id="GGY32037.1"/>
    </source>
</evidence>
<evidence type="ECO:0000256" key="4">
    <source>
        <dbReference type="ARBA" id="ARBA00022490"/>
    </source>
</evidence>
<dbReference type="PANTHER" id="PTHR33540:SF2">
    <property type="entry name" value="TRNA THREONYLCARBAMOYLADENOSINE BIOSYNTHESIS PROTEIN TSAE"/>
    <property type="match status" value="1"/>
</dbReference>
<keyword evidence="6" id="KW-0479">Metal-binding</keyword>
<evidence type="ECO:0000256" key="6">
    <source>
        <dbReference type="ARBA" id="ARBA00022723"/>
    </source>
</evidence>
<evidence type="ECO:0000256" key="12">
    <source>
        <dbReference type="SAM" id="MobiDB-lite"/>
    </source>
</evidence>
<dbReference type="RefSeq" id="WP_161250593.1">
    <property type="nucleotide sequence ID" value="NZ_BMUU01000004.1"/>
</dbReference>
<feature type="region of interest" description="Disordered" evidence="12">
    <location>
        <begin position="1"/>
        <end position="21"/>
    </location>
</feature>
<accession>A0ABQ3A3L3</accession>
<evidence type="ECO:0000256" key="3">
    <source>
        <dbReference type="ARBA" id="ARBA00019010"/>
    </source>
</evidence>
<evidence type="ECO:0000256" key="1">
    <source>
        <dbReference type="ARBA" id="ARBA00004496"/>
    </source>
</evidence>
<evidence type="ECO:0000256" key="8">
    <source>
        <dbReference type="ARBA" id="ARBA00022840"/>
    </source>
</evidence>
<proteinExistence type="inferred from homology"/>
<keyword evidence="9" id="KW-0460">Magnesium</keyword>
<dbReference type="SUPFAM" id="SSF52540">
    <property type="entry name" value="P-loop containing nucleoside triphosphate hydrolases"/>
    <property type="match status" value="1"/>
</dbReference>
<dbReference type="Gene3D" id="3.40.50.300">
    <property type="entry name" value="P-loop containing nucleotide triphosphate hydrolases"/>
    <property type="match status" value="1"/>
</dbReference>
<evidence type="ECO:0000256" key="5">
    <source>
        <dbReference type="ARBA" id="ARBA00022694"/>
    </source>
</evidence>
<dbReference type="InterPro" id="IPR027417">
    <property type="entry name" value="P-loop_NTPase"/>
</dbReference>
<keyword evidence="4" id="KW-0963">Cytoplasm</keyword>
<comment type="function">
    <text evidence="10">Required for the formation of a threonylcarbamoyl group on adenosine at position 37 (t(6)A37) in tRNAs that read codons beginning with adenine. Is involved in the transfer of the threonylcarbamoyl moiety of threonylcarbamoyl-AMP (TC-AMP) to the N6 group of A37, together with TsaD and TsaB. TsaE seems to play an indirect role in the t(6)A biosynthesis pathway, possibly in regulating the core enzymatic function of TsaD.</text>
</comment>
<evidence type="ECO:0000256" key="11">
    <source>
        <dbReference type="ARBA" id="ARBA00032441"/>
    </source>
</evidence>